<dbReference type="InterPro" id="IPR011663">
    <property type="entry name" value="UTRA"/>
</dbReference>
<dbReference type="InterPro" id="IPR036388">
    <property type="entry name" value="WH-like_DNA-bd_sf"/>
</dbReference>
<keyword evidence="3" id="KW-0238">DNA-binding</keyword>
<dbReference type="Pfam" id="PF00392">
    <property type="entry name" value="GntR"/>
    <property type="match status" value="1"/>
</dbReference>
<dbReference type="PRINTS" id="PR00035">
    <property type="entry name" value="HTHGNTR"/>
</dbReference>
<dbReference type="SUPFAM" id="SSF46785">
    <property type="entry name" value="Winged helix' DNA-binding domain"/>
    <property type="match status" value="1"/>
</dbReference>
<evidence type="ECO:0000256" key="2">
    <source>
        <dbReference type="ARBA" id="ARBA00023015"/>
    </source>
</evidence>
<evidence type="ECO:0000256" key="4">
    <source>
        <dbReference type="ARBA" id="ARBA00023163"/>
    </source>
</evidence>
<dbReference type="InterPro" id="IPR000524">
    <property type="entry name" value="Tscrpt_reg_HTH_GntR"/>
</dbReference>
<gene>
    <name evidence="7" type="ORF">E6C60_2657</name>
</gene>
<keyword evidence="4" id="KW-0804">Transcription</keyword>
<dbReference type="SMART" id="SM00866">
    <property type="entry name" value="UTRA"/>
    <property type="match status" value="1"/>
</dbReference>
<dbReference type="Pfam" id="PF07702">
    <property type="entry name" value="UTRA"/>
    <property type="match status" value="1"/>
</dbReference>
<dbReference type="EMBL" id="CP040396">
    <property type="protein sequence ID" value="QCT03369.1"/>
    <property type="molecule type" value="Genomic_DNA"/>
</dbReference>
<protein>
    <recommendedName>
        <fullName evidence="5">Trehalose operon repressor</fullName>
    </recommendedName>
</protein>
<dbReference type="PROSITE" id="PS50949">
    <property type="entry name" value="HTH_GNTR"/>
    <property type="match status" value="1"/>
</dbReference>
<evidence type="ECO:0000313" key="8">
    <source>
        <dbReference type="Proteomes" id="UP000300879"/>
    </source>
</evidence>
<dbReference type="FunFam" id="3.40.1410.10:FF:000008">
    <property type="entry name" value="Transcriptional regulator, GntR family"/>
    <property type="match status" value="1"/>
</dbReference>
<dbReference type="KEGG" id="palo:E6C60_2657"/>
<proteinExistence type="predicted"/>
<dbReference type="GO" id="GO:0003700">
    <property type="term" value="F:DNA-binding transcription factor activity"/>
    <property type="evidence" value="ECO:0007669"/>
    <property type="project" value="UniProtKB-UniRule"/>
</dbReference>
<evidence type="ECO:0000313" key="7">
    <source>
        <dbReference type="EMBL" id="QCT03369.1"/>
    </source>
</evidence>
<organism evidence="7 8">
    <name type="scientific">Paenibacillus algicola</name>
    <dbReference type="NCBI Taxonomy" id="2565926"/>
    <lineage>
        <taxon>Bacteria</taxon>
        <taxon>Bacillati</taxon>
        <taxon>Bacillota</taxon>
        <taxon>Bacilli</taxon>
        <taxon>Bacillales</taxon>
        <taxon>Paenibacillaceae</taxon>
        <taxon>Paenibacillus</taxon>
    </lineage>
</organism>
<dbReference type="InterPro" id="IPR028978">
    <property type="entry name" value="Chorismate_lyase_/UTRA_dom_sf"/>
</dbReference>
<dbReference type="Gene3D" id="3.40.1410.10">
    <property type="entry name" value="Chorismate lyase-like"/>
    <property type="match status" value="1"/>
</dbReference>
<evidence type="ECO:0000256" key="3">
    <source>
        <dbReference type="ARBA" id="ARBA00023125"/>
    </source>
</evidence>
<dbReference type="PANTHER" id="PTHR44846">
    <property type="entry name" value="MANNOSYL-D-GLYCERATE TRANSPORT/METABOLISM SYSTEM REPRESSOR MNGR-RELATED"/>
    <property type="match status" value="1"/>
</dbReference>
<keyword evidence="1" id="KW-0678">Repressor</keyword>
<feature type="domain" description="HTH gntR-type" evidence="6">
    <location>
        <begin position="8"/>
        <end position="76"/>
    </location>
</feature>
<dbReference type="GO" id="GO:0045892">
    <property type="term" value="P:negative regulation of DNA-templated transcription"/>
    <property type="evidence" value="ECO:0007669"/>
    <property type="project" value="TreeGrafter"/>
</dbReference>
<evidence type="ECO:0000256" key="5">
    <source>
        <dbReference type="NCBIfam" id="TIGR02404"/>
    </source>
</evidence>
<dbReference type="NCBIfam" id="TIGR02404">
    <property type="entry name" value="trehalos_R_Bsub"/>
    <property type="match status" value="1"/>
</dbReference>
<dbReference type="Gene3D" id="1.10.10.10">
    <property type="entry name" value="Winged helix-like DNA-binding domain superfamily/Winged helix DNA-binding domain"/>
    <property type="match status" value="1"/>
</dbReference>
<dbReference type="PANTHER" id="PTHR44846:SF12">
    <property type="entry name" value="HTH-TYPE TRANSCRIPTIONAL REGULATOR TRER"/>
    <property type="match status" value="1"/>
</dbReference>
<name>A0A4P8XS24_9BACL</name>
<dbReference type="InterPro" id="IPR012770">
    <property type="entry name" value="TreR"/>
</dbReference>
<dbReference type="AlphaFoldDB" id="A0A4P8XS24"/>
<dbReference type="InterPro" id="IPR036390">
    <property type="entry name" value="WH_DNA-bd_sf"/>
</dbReference>
<evidence type="ECO:0000256" key="1">
    <source>
        <dbReference type="ARBA" id="ARBA00022491"/>
    </source>
</evidence>
<dbReference type="SMART" id="SM00345">
    <property type="entry name" value="HTH_GNTR"/>
    <property type="match status" value="1"/>
</dbReference>
<keyword evidence="2" id="KW-0805">Transcription regulation</keyword>
<dbReference type="CDD" id="cd07377">
    <property type="entry name" value="WHTH_GntR"/>
    <property type="match status" value="1"/>
</dbReference>
<dbReference type="Proteomes" id="UP000300879">
    <property type="component" value="Chromosome"/>
</dbReference>
<accession>A0A4P8XS24</accession>
<sequence>MVINMRNNNIFLSLYKDYAQYIESGLLPPGSKLPSEHELSAVYETTRETVRKGLNLLAQNGYIHKVKGKGSFVLEKSRLKFPISGLVSYKELSKALGKPSRTLVYAVEQIPAGEVIGKELKCRPDQRVWKVIRAREIDGERVILDIDYLNAKVVDHLNPEIAADSIYAYLEQELQLKISYAEKVITVESVNERDAAYMDLGDDRHVVAVRGYVHLEDTTLFQYSESRHRLDKFQFVDFARRTSLTD</sequence>
<dbReference type="SUPFAM" id="SSF64288">
    <property type="entry name" value="Chorismate lyase-like"/>
    <property type="match status" value="1"/>
</dbReference>
<keyword evidence="8" id="KW-1185">Reference proteome</keyword>
<dbReference type="GO" id="GO:0003677">
    <property type="term" value="F:DNA binding"/>
    <property type="evidence" value="ECO:0007669"/>
    <property type="project" value="UniProtKB-UniRule"/>
</dbReference>
<dbReference type="InterPro" id="IPR050679">
    <property type="entry name" value="Bact_HTH_transcr_reg"/>
</dbReference>
<reference evidence="7 8" key="1">
    <citation type="submission" date="2019-05" db="EMBL/GenBank/DDBJ databases">
        <authorList>
            <person name="Chen C."/>
        </authorList>
    </citation>
    <scope>NUCLEOTIDE SEQUENCE [LARGE SCALE GENOMIC DNA]</scope>
    <source>
        <strain evidence="7 8">HB172198</strain>
    </source>
</reference>
<evidence type="ECO:0000259" key="6">
    <source>
        <dbReference type="PROSITE" id="PS50949"/>
    </source>
</evidence>